<evidence type="ECO:0008006" key="3">
    <source>
        <dbReference type="Google" id="ProtNLM"/>
    </source>
</evidence>
<gene>
    <name evidence="1" type="ORF">TELCIR_11052</name>
</gene>
<dbReference type="OrthoDB" id="37659at2759"/>
<dbReference type="Gene3D" id="3.40.50.720">
    <property type="entry name" value="NAD(P)-binding Rossmann-like Domain"/>
    <property type="match status" value="1"/>
</dbReference>
<name>A0A2G9UCL7_TELCI</name>
<dbReference type="SUPFAM" id="SSF51735">
    <property type="entry name" value="NAD(P)-binding Rossmann-fold domains"/>
    <property type="match status" value="1"/>
</dbReference>
<sequence length="149" mass="16143">MNPALYFSVVESIALELLMGKKRSAIGAEYVRLTIDDYDENTRKGSIIVAGGSKGIGKQLAVSLLSRGCNVSIIARNEADLKAACKELQTIADQRAQKQKVRWYSLDLTKGYSEVESVIRQAEEELGPVDALINNAGTSVQVSNPGRLS</sequence>
<evidence type="ECO:0000313" key="1">
    <source>
        <dbReference type="EMBL" id="PIO67210.1"/>
    </source>
</evidence>
<dbReference type="GO" id="GO:0030148">
    <property type="term" value="P:sphingolipid biosynthetic process"/>
    <property type="evidence" value="ECO:0007669"/>
    <property type="project" value="TreeGrafter"/>
</dbReference>
<dbReference type="Proteomes" id="UP000230423">
    <property type="component" value="Unassembled WGS sequence"/>
</dbReference>
<evidence type="ECO:0000313" key="2">
    <source>
        <dbReference type="Proteomes" id="UP000230423"/>
    </source>
</evidence>
<accession>A0A2G9UCL7</accession>
<dbReference type="GO" id="GO:0006666">
    <property type="term" value="P:3-keto-sphinganine metabolic process"/>
    <property type="evidence" value="ECO:0007669"/>
    <property type="project" value="TreeGrafter"/>
</dbReference>
<proteinExistence type="predicted"/>
<dbReference type="InterPro" id="IPR036291">
    <property type="entry name" value="NAD(P)-bd_dom_sf"/>
</dbReference>
<dbReference type="EMBL" id="KZ347740">
    <property type="protein sequence ID" value="PIO67210.1"/>
    <property type="molecule type" value="Genomic_DNA"/>
</dbReference>
<keyword evidence="2" id="KW-1185">Reference proteome</keyword>
<dbReference type="AlphaFoldDB" id="A0A2G9UCL7"/>
<dbReference type="GO" id="GO:0047560">
    <property type="term" value="F:3-dehydrosphinganine reductase activity"/>
    <property type="evidence" value="ECO:0007669"/>
    <property type="project" value="TreeGrafter"/>
</dbReference>
<dbReference type="PRINTS" id="PR00081">
    <property type="entry name" value="GDHRDH"/>
</dbReference>
<dbReference type="InterPro" id="IPR002347">
    <property type="entry name" value="SDR_fam"/>
</dbReference>
<reference evidence="1 2" key="1">
    <citation type="submission" date="2015-09" db="EMBL/GenBank/DDBJ databases">
        <title>Draft genome of the parasitic nematode Teladorsagia circumcincta isolate WARC Sus (inbred).</title>
        <authorList>
            <person name="Mitreva M."/>
        </authorList>
    </citation>
    <scope>NUCLEOTIDE SEQUENCE [LARGE SCALE GENOMIC DNA]</scope>
    <source>
        <strain evidence="1 2">S</strain>
    </source>
</reference>
<dbReference type="Pfam" id="PF00106">
    <property type="entry name" value="adh_short"/>
    <property type="match status" value="1"/>
</dbReference>
<dbReference type="GO" id="GO:0005789">
    <property type="term" value="C:endoplasmic reticulum membrane"/>
    <property type="evidence" value="ECO:0007669"/>
    <property type="project" value="TreeGrafter"/>
</dbReference>
<protein>
    <recommendedName>
        <fullName evidence="3">Oxidoreductase, short chain dehydrogenase/reductase family protein</fullName>
    </recommendedName>
</protein>
<dbReference type="PANTHER" id="PTHR43550">
    <property type="entry name" value="3-KETODIHYDROSPHINGOSINE REDUCTASE"/>
    <property type="match status" value="1"/>
</dbReference>
<dbReference type="PANTHER" id="PTHR43550:SF3">
    <property type="entry name" value="3-KETODIHYDROSPHINGOSINE REDUCTASE"/>
    <property type="match status" value="1"/>
</dbReference>
<organism evidence="1 2">
    <name type="scientific">Teladorsagia circumcincta</name>
    <name type="common">Brown stomach worm</name>
    <name type="synonym">Ostertagia circumcincta</name>
    <dbReference type="NCBI Taxonomy" id="45464"/>
    <lineage>
        <taxon>Eukaryota</taxon>
        <taxon>Metazoa</taxon>
        <taxon>Ecdysozoa</taxon>
        <taxon>Nematoda</taxon>
        <taxon>Chromadorea</taxon>
        <taxon>Rhabditida</taxon>
        <taxon>Rhabditina</taxon>
        <taxon>Rhabditomorpha</taxon>
        <taxon>Strongyloidea</taxon>
        <taxon>Trichostrongylidae</taxon>
        <taxon>Teladorsagia</taxon>
    </lineage>
</organism>